<keyword evidence="6 14" id="KW-1133">Transmembrane helix</keyword>
<keyword evidence="5 13" id="KW-0375">Hydrogen ion transport</keyword>
<evidence type="ECO:0000256" key="2">
    <source>
        <dbReference type="ARBA" id="ARBA00022448"/>
    </source>
</evidence>
<dbReference type="RefSeq" id="WP_045914383.1">
    <property type="nucleotide sequence ID" value="NZ_LAOA01000007.1"/>
</dbReference>
<evidence type="ECO:0000313" key="16">
    <source>
        <dbReference type="Proteomes" id="UP000033671"/>
    </source>
</evidence>
<dbReference type="CDD" id="cd06503">
    <property type="entry name" value="ATP-synt_Fo_b"/>
    <property type="match status" value="1"/>
</dbReference>
<dbReference type="EMBL" id="LAOA01000007">
    <property type="protein sequence ID" value="KJV77216.1"/>
    <property type="molecule type" value="Genomic_DNA"/>
</dbReference>
<keyword evidence="3 13" id="KW-0138">CF(0)</keyword>
<name>A0A0F3PBD1_ORITS</name>
<evidence type="ECO:0000256" key="13">
    <source>
        <dbReference type="RuleBase" id="RU003848"/>
    </source>
</evidence>
<keyword evidence="8 14" id="KW-0472">Membrane</keyword>
<dbReference type="GO" id="GO:0046961">
    <property type="term" value="F:proton-transporting ATPase activity, rotational mechanism"/>
    <property type="evidence" value="ECO:0007669"/>
    <property type="project" value="TreeGrafter"/>
</dbReference>
<dbReference type="InterPro" id="IPR050059">
    <property type="entry name" value="ATP_synthase_B_chain"/>
</dbReference>
<evidence type="ECO:0000256" key="3">
    <source>
        <dbReference type="ARBA" id="ARBA00022547"/>
    </source>
</evidence>
<evidence type="ECO:0000256" key="5">
    <source>
        <dbReference type="ARBA" id="ARBA00022781"/>
    </source>
</evidence>
<gene>
    <name evidence="15" type="ORF">OTSTA716_0365</name>
</gene>
<protein>
    <submittedName>
        <fullName evidence="15">ATP synthase B/B' CF family protein</fullName>
    </submittedName>
</protein>
<keyword evidence="4 13" id="KW-0812">Transmembrane</keyword>
<dbReference type="InterPro" id="IPR002146">
    <property type="entry name" value="ATP_synth_b/b'su_bac/chlpt"/>
</dbReference>
<dbReference type="SUPFAM" id="SSF58113">
    <property type="entry name" value="Apolipoprotein A-I"/>
    <property type="match status" value="1"/>
</dbReference>
<dbReference type="PANTHER" id="PTHR33445">
    <property type="entry name" value="ATP SYNTHASE SUBUNIT B', CHLOROPLASTIC"/>
    <property type="match status" value="1"/>
</dbReference>
<comment type="function">
    <text evidence="11">Component of the F(0) channel, it forms part of the peripheral stalk, linking F(1) to F(0). The b'-subunit is a diverged and duplicated form of b found in plants and photosynthetic bacteria.</text>
</comment>
<comment type="similarity">
    <text evidence="1 13">Belongs to the ATPase B chain family.</text>
</comment>
<evidence type="ECO:0000256" key="9">
    <source>
        <dbReference type="ARBA" id="ARBA00023310"/>
    </source>
</evidence>
<reference evidence="15 16" key="1">
    <citation type="submission" date="2015-01" db="EMBL/GenBank/DDBJ databases">
        <title>Genome Sequencing of Rickettsiales.</title>
        <authorList>
            <person name="Daugherty S.C."/>
            <person name="Su Q."/>
            <person name="Abolude K."/>
            <person name="Beier-Sexton M."/>
            <person name="Carlyon J.A."/>
            <person name="Carter R."/>
            <person name="Day N.P."/>
            <person name="Dumler S.J."/>
            <person name="Dyachenko V."/>
            <person name="Godinez A."/>
            <person name="Kurtti T.J."/>
            <person name="Lichay M."/>
            <person name="Mullins K.E."/>
            <person name="Ott S."/>
            <person name="Pappas-Brown V."/>
            <person name="Paris D.H."/>
            <person name="Patel P."/>
            <person name="Richards A.L."/>
            <person name="Sadzewicz L."/>
            <person name="Sears K."/>
            <person name="Seidman D."/>
            <person name="Sengamalay N."/>
            <person name="Stenos J."/>
            <person name="Tallon L.J."/>
            <person name="Vincent G."/>
            <person name="Fraser C.M."/>
            <person name="Munderloh U."/>
            <person name="Dunning-Hotopp J.C."/>
        </authorList>
    </citation>
    <scope>NUCLEOTIDE SEQUENCE [LARGE SCALE GENOMIC DNA]</scope>
    <source>
        <strain evidence="15 16">TA716</strain>
    </source>
</reference>
<dbReference type="Pfam" id="PF00430">
    <property type="entry name" value="ATP-synt_B"/>
    <property type="match status" value="1"/>
</dbReference>
<evidence type="ECO:0000256" key="8">
    <source>
        <dbReference type="ARBA" id="ARBA00023136"/>
    </source>
</evidence>
<dbReference type="PATRIC" id="fig|1359175.3.peg.2672"/>
<comment type="subcellular location">
    <subcellularLocation>
        <location evidence="12">Endomembrane system</location>
        <topology evidence="12">Single-pass membrane protein</topology>
    </subcellularLocation>
</comment>
<dbReference type="GO" id="GO:0045259">
    <property type="term" value="C:proton-transporting ATP synthase complex"/>
    <property type="evidence" value="ECO:0007669"/>
    <property type="project" value="UniProtKB-KW"/>
</dbReference>
<comment type="function">
    <text evidence="10">F(1)F(0) ATP synthase produces ATP from ADP in the presence of a proton or sodium gradient. F-type ATPases consist of two structural domains, F(1) containing the extramembraneous catalytic core and F(0) containing the membrane proton channel, linked together by a central stalk and a peripheral stalk. During catalysis, ATP synthesis in the catalytic domain of F(1) is coupled via a rotary mechanism of the central stalk subunits to proton translocation.</text>
</comment>
<accession>A0A0F3PBD1</accession>
<feature type="transmembrane region" description="Helical" evidence="14">
    <location>
        <begin position="12"/>
        <end position="35"/>
    </location>
</feature>
<evidence type="ECO:0000256" key="7">
    <source>
        <dbReference type="ARBA" id="ARBA00023065"/>
    </source>
</evidence>
<dbReference type="PANTHER" id="PTHR33445:SF2">
    <property type="entry name" value="ATP SYNTHASE SUBUNIT B', CHLOROPLASTIC"/>
    <property type="match status" value="1"/>
</dbReference>
<organism evidence="15 16">
    <name type="scientific">Orientia tsutsugamushi str. TA716</name>
    <dbReference type="NCBI Taxonomy" id="1359175"/>
    <lineage>
        <taxon>Bacteria</taxon>
        <taxon>Pseudomonadati</taxon>
        <taxon>Pseudomonadota</taxon>
        <taxon>Alphaproteobacteria</taxon>
        <taxon>Rickettsiales</taxon>
        <taxon>Rickettsiaceae</taxon>
        <taxon>Rickettsieae</taxon>
        <taxon>Orientia</taxon>
    </lineage>
</organism>
<evidence type="ECO:0000256" key="6">
    <source>
        <dbReference type="ARBA" id="ARBA00022989"/>
    </source>
</evidence>
<proteinExistence type="inferred from homology"/>
<dbReference type="Proteomes" id="UP000033671">
    <property type="component" value="Unassembled WGS sequence"/>
</dbReference>
<dbReference type="AlphaFoldDB" id="A0A0F3PBD1"/>
<evidence type="ECO:0000313" key="15">
    <source>
        <dbReference type="EMBL" id="KJV77216.1"/>
    </source>
</evidence>
<comment type="caution">
    <text evidence="15">The sequence shown here is derived from an EMBL/GenBank/DDBJ whole genome shotgun (WGS) entry which is preliminary data.</text>
</comment>
<evidence type="ECO:0000256" key="4">
    <source>
        <dbReference type="ARBA" id="ARBA00022692"/>
    </source>
</evidence>
<dbReference type="GO" id="GO:0012505">
    <property type="term" value="C:endomembrane system"/>
    <property type="evidence" value="ECO:0007669"/>
    <property type="project" value="UniProtKB-SubCell"/>
</dbReference>
<evidence type="ECO:0000256" key="14">
    <source>
        <dbReference type="SAM" id="Phobius"/>
    </source>
</evidence>
<keyword evidence="2 13" id="KW-0813">Transport</keyword>
<dbReference type="GO" id="GO:0015986">
    <property type="term" value="P:proton motive force-driven ATP synthesis"/>
    <property type="evidence" value="ECO:0007669"/>
    <property type="project" value="InterPro"/>
</dbReference>
<evidence type="ECO:0000256" key="12">
    <source>
        <dbReference type="ARBA" id="ARBA00037847"/>
    </source>
</evidence>
<sequence>MPQLDYVFFPTQLFWLVITFTFLLLMVNFIIVPLAERIFSKRNDHISSYIKKAEQTNIQIQQINDEISRIAHISELEAEEIINQAKKSTEEIYNQRLMKHSQKIDQKVTDCIAEIEKMTINFQNSYKEQIIKYSQDLIKKLTNHEANIDQLHKYYNKLNKNKTIN</sequence>
<keyword evidence="9" id="KW-0066">ATP synthesis</keyword>
<evidence type="ECO:0000256" key="10">
    <source>
        <dbReference type="ARBA" id="ARBA00025198"/>
    </source>
</evidence>
<keyword evidence="7 13" id="KW-0406">Ion transport</keyword>
<evidence type="ECO:0000256" key="11">
    <source>
        <dbReference type="ARBA" id="ARBA00025614"/>
    </source>
</evidence>
<evidence type="ECO:0000256" key="1">
    <source>
        <dbReference type="ARBA" id="ARBA00005513"/>
    </source>
</evidence>